<dbReference type="SUPFAM" id="SSF53474">
    <property type="entry name" value="alpha/beta-Hydrolases"/>
    <property type="match status" value="1"/>
</dbReference>
<name>A0A1Z4KFI6_ANAVA</name>
<dbReference type="InterPro" id="IPR029058">
    <property type="entry name" value="AB_hydrolase_fold"/>
</dbReference>
<keyword evidence="1" id="KW-0472">Membrane</keyword>
<keyword evidence="1" id="KW-0812">Transmembrane</keyword>
<feature type="transmembrane region" description="Helical" evidence="1">
    <location>
        <begin position="12"/>
        <end position="28"/>
    </location>
</feature>
<feature type="domain" description="AB hydrolase-1" evidence="2">
    <location>
        <begin position="56"/>
        <end position="154"/>
    </location>
</feature>
<dbReference type="AlphaFoldDB" id="A0A1Z4KFI6"/>
<organism evidence="3 4">
    <name type="scientific">Trichormus variabilis NIES-23</name>
    <dbReference type="NCBI Taxonomy" id="1973479"/>
    <lineage>
        <taxon>Bacteria</taxon>
        <taxon>Bacillati</taxon>
        <taxon>Cyanobacteriota</taxon>
        <taxon>Cyanophyceae</taxon>
        <taxon>Nostocales</taxon>
        <taxon>Nostocaceae</taxon>
        <taxon>Trichormus</taxon>
    </lineage>
</organism>
<sequence>MSVAHMSSPIEIILILATTFYQAIAILIENRQSPPGKLIDVGGYRLHLYTAGHSRPTVVLEHSLGGIEGYLLVEEIAKLTRVCIYDRAGYGWSDNSPHPRTSRQIVAELDFLLTIAGIEPPYILVGNSFGSYNVRLYAHYFPDKVLGIVLTDGLHETGMLKMSIYLQALKLFFVSGFFMSILASILGIIRLLNVIGTFEIIKRELIKFPPAVLNPIKRSFCRPKHWITMIRELLNLDKSSRQLHLTRQFRGLPIVSIKANTFFHPSLWTILLPMKAANHLREQMHKQIINLSTDCVQINAEKSGHFVWIDQPELIINAIQIILNKLDGADN</sequence>
<dbReference type="EMBL" id="AP018216">
    <property type="protein sequence ID" value="BAY67677.1"/>
    <property type="molecule type" value="Genomic_DNA"/>
</dbReference>
<dbReference type="InterPro" id="IPR000073">
    <property type="entry name" value="AB_hydrolase_1"/>
</dbReference>
<evidence type="ECO:0000259" key="2">
    <source>
        <dbReference type="Pfam" id="PF00561"/>
    </source>
</evidence>
<proteinExistence type="predicted"/>
<feature type="transmembrane region" description="Helical" evidence="1">
    <location>
        <begin position="171"/>
        <end position="192"/>
    </location>
</feature>
<evidence type="ECO:0000256" key="1">
    <source>
        <dbReference type="SAM" id="Phobius"/>
    </source>
</evidence>
<accession>A0A1Z4KFI6</accession>
<gene>
    <name evidence="3" type="ORF">NIES23_04550</name>
</gene>
<evidence type="ECO:0000313" key="3">
    <source>
        <dbReference type="EMBL" id="BAY67677.1"/>
    </source>
</evidence>
<protein>
    <recommendedName>
        <fullName evidence="2">AB hydrolase-1 domain-containing protein</fullName>
    </recommendedName>
</protein>
<dbReference type="Gene3D" id="3.40.50.1820">
    <property type="entry name" value="alpha/beta hydrolase"/>
    <property type="match status" value="1"/>
</dbReference>
<evidence type="ECO:0000313" key="4">
    <source>
        <dbReference type="Proteomes" id="UP000217507"/>
    </source>
</evidence>
<keyword evidence="1" id="KW-1133">Transmembrane helix</keyword>
<dbReference type="Pfam" id="PF00561">
    <property type="entry name" value="Abhydrolase_1"/>
    <property type="match status" value="1"/>
</dbReference>
<reference evidence="3 4" key="1">
    <citation type="submission" date="2017-06" db="EMBL/GenBank/DDBJ databases">
        <title>Genome sequencing of cyanobaciteial culture collection at National Institute for Environmental Studies (NIES).</title>
        <authorList>
            <person name="Hirose Y."/>
            <person name="Shimura Y."/>
            <person name="Fujisawa T."/>
            <person name="Nakamura Y."/>
            <person name="Kawachi M."/>
        </authorList>
    </citation>
    <scope>NUCLEOTIDE SEQUENCE [LARGE SCALE GENOMIC DNA]</scope>
    <source>
        <strain evidence="3 4">NIES-23</strain>
    </source>
</reference>
<dbReference type="Proteomes" id="UP000217507">
    <property type="component" value="Chromosome"/>
</dbReference>